<dbReference type="Gene3D" id="1.10.3720.10">
    <property type="entry name" value="MetI-like"/>
    <property type="match status" value="1"/>
</dbReference>
<keyword evidence="6 7" id="KW-0472">Membrane</keyword>
<dbReference type="InterPro" id="IPR000515">
    <property type="entry name" value="MetI-like"/>
</dbReference>
<organism evidence="9 10">
    <name type="scientific">Arthrobacter russicus</name>
    <dbReference type="NCBI Taxonomy" id="172040"/>
    <lineage>
        <taxon>Bacteria</taxon>
        <taxon>Bacillati</taxon>
        <taxon>Actinomycetota</taxon>
        <taxon>Actinomycetes</taxon>
        <taxon>Micrococcales</taxon>
        <taxon>Micrococcaceae</taxon>
        <taxon>Arthrobacter</taxon>
    </lineage>
</organism>
<evidence type="ECO:0000259" key="8">
    <source>
        <dbReference type="PROSITE" id="PS50928"/>
    </source>
</evidence>
<reference evidence="9 10" key="1">
    <citation type="submission" date="2023-07" db="EMBL/GenBank/DDBJ databases">
        <title>Sequencing the genomes of 1000 actinobacteria strains.</title>
        <authorList>
            <person name="Klenk H.-P."/>
        </authorList>
    </citation>
    <scope>NUCLEOTIDE SEQUENCE [LARGE SCALE GENOMIC DNA]</scope>
    <source>
        <strain evidence="9 10">DSM 14555</strain>
    </source>
</reference>
<dbReference type="PANTHER" id="PTHR32243">
    <property type="entry name" value="MALTOSE TRANSPORT SYSTEM PERMEASE-RELATED"/>
    <property type="match status" value="1"/>
</dbReference>
<evidence type="ECO:0000256" key="3">
    <source>
        <dbReference type="ARBA" id="ARBA00022475"/>
    </source>
</evidence>
<feature type="transmembrane region" description="Helical" evidence="7">
    <location>
        <begin position="202"/>
        <end position="223"/>
    </location>
</feature>
<keyword evidence="3" id="KW-1003">Cell membrane</keyword>
<evidence type="ECO:0000256" key="7">
    <source>
        <dbReference type="RuleBase" id="RU363032"/>
    </source>
</evidence>
<feature type="transmembrane region" description="Helical" evidence="7">
    <location>
        <begin position="123"/>
        <end position="144"/>
    </location>
</feature>
<name>A0ABU1JE49_9MICC</name>
<gene>
    <name evidence="9" type="ORF">JOE69_001910</name>
</gene>
<dbReference type="PROSITE" id="PS50928">
    <property type="entry name" value="ABC_TM1"/>
    <property type="match status" value="1"/>
</dbReference>
<dbReference type="SUPFAM" id="SSF161098">
    <property type="entry name" value="MetI-like"/>
    <property type="match status" value="1"/>
</dbReference>
<dbReference type="RefSeq" id="WP_374709693.1">
    <property type="nucleotide sequence ID" value="NZ_BAAAHY010000005.1"/>
</dbReference>
<keyword evidence="2 7" id="KW-0813">Transport</keyword>
<evidence type="ECO:0000256" key="5">
    <source>
        <dbReference type="ARBA" id="ARBA00022989"/>
    </source>
</evidence>
<evidence type="ECO:0000256" key="6">
    <source>
        <dbReference type="ARBA" id="ARBA00023136"/>
    </source>
</evidence>
<feature type="transmembrane region" description="Helical" evidence="7">
    <location>
        <begin position="254"/>
        <end position="276"/>
    </location>
</feature>
<feature type="transmembrane region" description="Helical" evidence="7">
    <location>
        <begin position="28"/>
        <end position="49"/>
    </location>
</feature>
<dbReference type="EMBL" id="JAVDQF010000001">
    <property type="protein sequence ID" value="MDR6269672.1"/>
    <property type="molecule type" value="Genomic_DNA"/>
</dbReference>
<dbReference type="InterPro" id="IPR050901">
    <property type="entry name" value="BP-dep_ABC_trans_perm"/>
</dbReference>
<dbReference type="PANTHER" id="PTHR32243:SF52">
    <property type="entry name" value="ABC TRANSPORTER PERMEASE PROTEIN"/>
    <property type="match status" value="1"/>
</dbReference>
<feature type="transmembrane region" description="Helical" evidence="7">
    <location>
        <begin position="85"/>
        <end position="111"/>
    </location>
</feature>
<feature type="domain" description="ABC transmembrane type-1" evidence="8">
    <location>
        <begin position="86"/>
        <end position="276"/>
    </location>
</feature>
<keyword evidence="10" id="KW-1185">Reference proteome</keyword>
<comment type="subcellular location">
    <subcellularLocation>
        <location evidence="1 7">Cell membrane</location>
        <topology evidence="1 7">Multi-pass membrane protein</topology>
    </subcellularLocation>
</comment>
<evidence type="ECO:0000256" key="1">
    <source>
        <dbReference type="ARBA" id="ARBA00004651"/>
    </source>
</evidence>
<evidence type="ECO:0000313" key="10">
    <source>
        <dbReference type="Proteomes" id="UP001185069"/>
    </source>
</evidence>
<dbReference type="Proteomes" id="UP001185069">
    <property type="component" value="Unassembled WGS sequence"/>
</dbReference>
<protein>
    <submittedName>
        <fullName evidence="9">Sorbitol/mannitol transport system permease protein</fullName>
    </submittedName>
</protein>
<evidence type="ECO:0000256" key="2">
    <source>
        <dbReference type="ARBA" id="ARBA00022448"/>
    </source>
</evidence>
<sequence length="290" mass="30979">MTAMLRTGQSIDRADGARARRKKVGASALTTLTWLIALIFFAPVLWMVLTAFKQESDAASSPPKFVFEPTLDQFGAVLNAGAGSYFLNSLLATGVSTVLVLLLAVPAAYALSIRPVKKTQDVLFFFISTKMLPVVAVIMPIYVIAGQLKVLDSVGTLIVLYTSMNLPIAVWMMRSFFQEVPAEVLEAAQMDGAGLLKTMRTILVPMVAPGLAATALICVIFAWNEFFFALNLTAANAATVPVFLVSQMTSEGLFLAKLSAASVLASLPVVIAGWLAQKQLVRGLSMGAVK</sequence>
<comment type="similarity">
    <text evidence="7">Belongs to the binding-protein-dependent transport system permease family.</text>
</comment>
<evidence type="ECO:0000313" key="9">
    <source>
        <dbReference type="EMBL" id="MDR6269672.1"/>
    </source>
</evidence>
<proteinExistence type="inferred from homology"/>
<dbReference type="InterPro" id="IPR035906">
    <property type="entry name" value="MetI-like_sf"/>
</dbReference>
<dbReference type="CDD" id="cd06261">
    <property type="entry name" value="TM_PBP2"/>
    <property type="match status" value="1"/>
</dbReference>
<comment type="caution">
    <text evidence="9">The sequence shown here is derived from an EMBL/GenBank/DDBJ whole genome shotgun (WGS) entry which is preliminary data.</text>
</comment>
<keyword evidence="4 7" id="KW-0812">Transmembrane</keyword>
<accession>A0ABU1JE49</accession>
<dbReference type="Pfam" id="PF00528">
    <property type="entry name" value="BPD_transp_1"/>
    <property type="match status" value="1"/>
</dbReference>
<feature type="transmembrane region" description="Helical" evidence="7">
    <location>
        <begin position="150"/>
        <end position="171"/>
    </location>
</feature>
<keyword evidence="5 7" id="KW-1133">Transmembrane helix</keyword>
<evidence type="ECO:0000256" key="4">
    <source>
        <dbReference type="ARBA" id="ARBA00022692"/>
    </source>
</evidence>